<evidence type="ECO:0000256" key="2">
    <source>
        <dbReference type="ARBA" id="ARBA00023295"/>
    </source>
</evidence>
<evidence type="ECO:0000313" key="4">
    <source>
        <dbReference type="Proteomes" id="UP000569092"/>
    </source>
</evidence>
<reference evidence="3 4" key="1">
    <citation type="submission" date="2020-08" db="EMBL/GenBank/DDBJ databases">
        <title>Genomic Encyclopedia of Type Strains, Phase IV (KMG-V): Genome sequencing to study the core and pangenomes of soil and plant-associated prokaryotes.</title>
        <authorList>
            <person name="Whitman W."/>
        </authorList>
    </citation>
    <scope>NUCLEOTIDE SEQUENCE [LARGE SCALE GENOMIC DNA]</scope>
    <source>
        <strain evidence="3 4">M8US30</strain>
    </source>
</reference>
<dbReference type="Gene3D" id="3.20.20.70">
    <property type="entry name" value="Aldolase class I"/>
    <property type="match status" value="1"/>
</dbReference>
<dbReference type="GO" id="GO:0004557">
    <property type="term" value="F:alpha-galactosidase activity"/>
    <property type="evidence" value="ECO:0007669"/>
    <property type="project" value="UniProtKB-EC"/>
</dbReference>
<dbReference type="PANTHER" id="PTHR43053:SF3">
    <property type="entry name" value="ALPHA-GALACTOSIDASE C-RELATED"/>
    <property type="match status" value="1"/>
</dbReference>
<dbReference type="PANTHER" id="PTHR43053">
    <property type="entry name" value="GLYCOSIDASE FAMILY 31"/>
    <property type="match status" value="1"/>
</dbReference>
<proteinExistence type="predicted"/>
<dbReference type="EC" id="3.2.1.22" evidence="3"/>
<dbReference type="EMBL" id="JACHDZ010000001">
    <property type="protein sequence ID" value="MBB5342714.1"/>
    <property type="molecule type" value="Genomic_DNA"/>
</dbReference>
<evidence type="ECO:0000313" key="3">
    <source>
        <dbReference type="EMBL" id="MBB5342714.1"/>
    </source>
</evidence>
<organism evidence="3 4">
    <name type="scientific">Tunturiibacter lichenicola</name>
    <dbReference type="NCBI Taxonomy" id="2051959"/>
    <lineage>
        <taxon>Bacteria</taxon>
        <taxon>Pseudomonadati</taxon>
        <taxon>Acidobacteriota</taxon>
        <taxon>Terriglobia</taxon>
        <taxon>Terriglobales</taxon>
        <taxon>Acidobacteriaceae</taxon>
        <taxon>Tunturiibacter</taxon>
    </lineage>
</organism>
<dbReference type="AlphaFoldDB" id="A0A7W8J4X9"/>
<dbReference type="CDD" id="cd14791">
    <property type="entry name" value="GH36"/>
    <property type="match status" value="1"/>
</dbReference>
<dbReference type="Gene3D" id="2.70.98.60">
    <property type="entry name" value="alpha-galactosidase from lactobacil brevis"/>
    <property type="match status" value="1"/>
</dbReference>
<sequence length="755" mass="83858">MFETALLKKLSIQSTSTQGQRRSFELASIMEQTHMDRRTFLMSSGALTLGTFAPRVPCLMAEPAGSESFIWKPGGLLFPFEIASGRLRQKRIVPTDAVSLGADHSSGVEVALQCSGENSPDQGMKSGTGQPGTRLLFEGRREEQGPLGKRLVCMHSDSLLNLKVESVYEAFEGVRVVRRHTRVANTGNARVGIEFLSSAMLHGLGLPQNFDRELRIHLAVNSWMAEGQWHTLRPSELGFVENERTSWSAAEAGSIGSWSTERYLPMAMVENVALGLTWFWQIEHNGSWHWEISNVSARDNYADDVYAYLGGPDDLHSAAWKGLNPGETYETVPIAIGCVSGGFSEAVEELTRYRRIACSMPHPRNASCPVIFNDYMNCLWGDPTESKELPLIAAAAKVGCEYFVIDAGWYADINEDWSQTLGSWQASSTRWPRGLKFVMDQIRQAGMVPGLWLEPEVAGPKSLLAQKPDDWFFVRHGKRVLKNSRLLLDFRNPAVRTYLDQVIARLVNEYGMGYIKMDYNIDSLQGTELDADSFGQGLLEHNRAHLAWIDSMLARYPDLIVENCGSGGGRMDYAMLSRLQIQSMTDQEDYLKLPAILVGTSAAVLPEQLAIWSYPVPDSDPDAASFNMVTAAMCRIHQSGRLDQLSANAWNQVAEGIRVYKEIVRKHTPEAVPFYPLGLSDVTNAEAAVALGMRSAEQKLVGVWRIDGPATIEIPWAYRDARLLYPRNLGIQAAVAGGRLQIEFPRKRMACLLSA</sequence>
<dbReference type="InterPro" id="IPR017853">
    <property type="entry name" value="GH"/>
</dbReference>
<keyword evidence="1 3" id="KW-0378">Hydrolase</keyword>
<protein>
    <submittedName>
        <fullName evidence="3">Alpha-galactosidase</fullName>
        <ecNumber evidence="3">3.2.1.22</ecNumber>
    </submittedName>
</protein>
<dbReference type="InterPro" id="IPR002252">
    <property type="entry name" value="Glyco_hydro_36"/>
</dbReference>
<dbReference type="Proteomes" id="UP000569092">
    <property type="component" value="Unassembled WGS sequence"/>
</dbReference>
<accession>A0A7W8J4X9</accession>
<dbReference type="InterPro" id="IPR013785">
    <property type="entry name" value="Aldolase_TIM"/>
</dbReference>
<keyword evidence="2 3" id="KW-0326">Glycosidase</keyword>
<evidence type="ECO:0000256" key="1">
    <source>
        <dbReference type="ARBA" id="ARBA00022801"/>
    </source>
</evidence>
<dbReference type="SUPFAM" id="SSF51445">
    <property type="entry name" value="(Trans)glycosidases"/>
    <property type="match status" value="1"/>
</dbReference>
<dbReference type="PRINTS" id="PR00743">
    <property type="entry name" value="GLHYDRLASE36"/>
</dbReference>
<dbReference type="InterPro" id="IPR038417">
    <property type="entry name" value="Alpga-gal_N_sf"/>
</dbReference>
<gene>
    <name evidence="3" type="ORF">HDF10_000664</name>
</gene>
<dbReference type="Pfam" id="PF02065">
    <property type="entry name" value="Melibiase"/>
    <property type="match status" value="1"/>
</dbReference>
<dbReference type="InterPro" id="IPR050985">
    <property type="entry name" value="Alpha-glycosidase_related"/>
</dbReference>
<name>A0A7W8J4X9_9BACT</name>
<comment type="caution">
    <text evidence="3">The sequence shown here is derived from an EMBL/GenBank/DDBJ whole genome shotgun (WGS) entry which is preliminary data.</text>
</comment>
<dbReference type="GO" id="GO:0016052">
    <property type="term" value="P:carbohydrate catabolic process"/>
    <property type="evidence" value="ECO:0007669"/>
    <property type="project" value="InterPro"/>
</dbReference>